<feature type="signal peptide" evidence="1">
    <location>
        <begin position="1"/>
        <end position="19"/>
    </location>
</feature>
<dbReference type="KEGG" id="ffu:CLAFUR5_14098"/>
<proteinExistence type="predicted"/>
<protein>
    <submittedName>
        <fullName evidence="2">Uncharacterized protein</fullName>
    </submittedName>
</protein>
<dbReference type="GeneID" id="71993976"/>
<dbReference type="Proteomes" id="UP000756132">
    <property type="component" value="Chromosome 13"/>
</dbReference>
<evidence type="ECO:0000256" key="1">
    <source>
        <dbReference type="SAM" id="SignalP"/>
    </source>
</evidence>
<feature type="chain" id="PRO_5040223137" evidence="1">
    <location>
        <begin position="20"/>
        <end position="145"/>
    </location>
</feature>
<evidence type="ECO:0000313" key="3">
    <source>
        <dbReference type="Proteomes" id="UP000756132"/>
    </source>
</evidence>
<keyword evidence="3" id="KW-1185">Reference proteome</keyword>
<gene>
    <name evidence="2" type="ORF">CLAFUR5_14098</name>
</gene>
<sequence length="145" mass="16951">MQLHHITAFIASLALTANAIPVPDDGPAMEASLQARADQANEPYDRQVHPDELDALLTHRDLEDFDVDAPLTRRDAEPEESHLTKRFLDNDSYDLDVYDDRIFWRNGRRNFFGNRGGFYGRNRGVRFFNGRRGYGYNYNWNNRVW</sequence>
<dbReference type="EMBL" id="CP090175">
    <property type="protein sequence ID" value="UJO25401.1"/>
    <property type="molecule type" value="Genomic_DNA"/>
</dbReference>
<dbReference type="RefSeq" id="XP_047769767.1">
    <property type="nucleotide sequence ID" value="XM_047913246.1"/>
</dbReference>
<dbReference type="AlphaFoldDB" id="A0A9Q8PMR7"/>
<reference evidence="2" key="1">
    <citation type="submission" date="2021-12" db="EMBL/GenBank/DDBJ databases">
        <authorList>
            <person name="Zaccaron A."/>
            <person name="Stergiopoulos I."/>
        </authorList>
    </citation>
    <scope>NUCLEOTIDE SEQUENCE</scope>
    <source>
        <strain evidence="2">Race5_Kim</strain>
    </source>
</reference>
<name>A0A9Q8PMR7_PASFU</name>
<organism evidence="2 3">
    <name type="scientific">Passalora fulva</name>
    <name type="common">Tomato leaf mold</name>
    <name type="synonym">Cladosporium fulvum</name>
    <dbReference type="NCBI Taxonomy" id="5499"/>
    <lineage>
        <taxon>Eukaryota</taxon>
        <taxon>Fungi</taxon>
        <taxon>Dikarya</taxon>
        <taxon>Ascomycota</taxon>
        <taxon>Pezizomycotina</taxon>
        <taxon>Dothideomycetes</taxon>
        <taxon>Dothideomycetidae</taxon>
        <taxon>Mycosphaerellales</taxon>
        <taxon>Mycosphaerellaceae</taxon>
        <taxon>Fulvia</taxon>
    </lineage>
</organism>
<evidence type="ECO:0000313" key="2">
    <source>
        <dbReference type="EMBL" id="UJO25401.1"/>
    </source>
</evidence>
<reference evidence="2" key="2">
    <citation type="journal article" date="2022" name="Microb. Genom.">
        <title>A chromosome-scale genome assembly of the tomato pathogen Cladosporium fulvum reveals a compartmentalized genome architecture and the presence of a dispensable chromosome.</title>
        <authorList>
            <person name="Zaccaron A.Z."/>
            <person name="Chen L.H."/>
            <person name="Samaras A."/>
            <person name="Stergiopoulos I."/>
        </authorList>
    </citation>
    <scope>NUCLEOTIDE SEQUENCE</scope>
    <source>
        <strain evidence="2">Race5_Kim</strain>
    </source>
</reference>
<accession>A0A9Q8PMR7</accession>
<keyword evidence="1" id="KW-0732">Signal</keyword>